<reference evidence="2 3" key="1">
    <citation type="journal article" date="2018" name="Front. Microbiol.">
        <title>Hydrolytic Capabilities as a Key to Environmental Success: Chitinolytic and Cellulolytic Acidobacteria From Acidic Sub-arctic Soils and Boreal Peatlands.</title>
        <authorList>
            <person name="Belova S.E."/>
            <person name="Ravin N.V."/>
            <person name="Pankratov T.A."/>
            <person name="Rakitin A.L."/>
            <person name="Ivanova A.A."/>
            <person name="Beletsky A.V."/>
            <person name="Mardanov A.V."/>
            <person name="Sinninghe Damste J.S."/>
            <person name="Dedysh S.N."/>
        </authorList>
    </citation>
    <scope>NUCLEOTIDE SEQUENCE [LARGE SCALE GENOMIC DNA]</scope>
    <source>
        <strain evidence="2 3">SBC82</strain>
    </source>
</reference>
<name>A0A2Z5G0X4_9BACT</name>
<keyword evidence="2" id="KW-0858">Xylan degradation</keyword>
<evidence type="ECO:0000313" key="3">
    <source>
        <dbReference type="Proteomes" id="UP000253606"/>
    </source>
</evidence>
<proteinExistence type="predicted"/>
<evidence type="ECO:0000259" key="1">
    <source>
        <dbReference type="SMART" id="SM00458"/>
    </source>
</evidence>
<keyword evidence="2" id="KW-0326">Glycosidase</keyword>
<dbReference type="CDD" id="cd00161">
    <property type="entry name" value="beta-trefoil_Ricin-like"/>
    <property type="match status" value="2"/>
</dbReference>
<dbReference type="GO" id="GO:0045493">
    <property type="term" value="P:xylan catabolic process"/>
    <property type="evidence" value="ECO:0007669"/>
    <property type="project" value="UniProtKB-KW"/>
</dbReference>
<dbReference type="Gene3D" id="1.50.10.20">
    <property type="match status" value="1"/>
</dbReference>
<dbReference type="SUPFAM" id="SSF50370">
    <property type="entry name" value="Ricin B-like lectins"/>
    <property type="match status" value="2"/>
</dbReference>
<dbReference type="PANTHER" id="PTHR47791:SF3">
    <property type="entry name" value="MEIOTICALLY UP-REGULATED GENE 191 PROTEIN"/>
    <property type="match status" value="1"/>
</dbReference>
<dbReference type="EMBL" id="CP030840">
    <property type="protein sequence ID" value="AXC12265.1"/>
    <property type="molecule type" value="Genomic_DNA"/>
</dbReference>
<keyword evidence="2" id="KW-0378">Hydrolase</keyword>
<feature type="domain" description="Ricin B lectin" evidence="1">
    <location>
        <begin position="549"/>
        <end position="686"/>
    </location>
</feature>
<evidence type="ECO:0000313" key="2">
    <source>
        <dbReference type="EMBL" id="AXC12265.1"/>
    </source>
</evidence>
<keyword evidence="2" id="KW-0624">Polysaccharide degradation</keyword>
<dbReference type="PROSITE" id="PS50231">
    <property type="entry name" value="RICIN_B_LECTIN"/>
    <property type="match status" value="2"/>
</dbReference>
<dbReference type="SUPFAM" id="SSF48208">
    <property type="entry name" value="Six-hairpin glycosidases"/>
    <property type="match status" value="1"/>
</dbReference>
<dbReference type="Proteomes" id="UP000253606">
    <property type="component" value="Chromosome"/>
</dbReference>
<dbReference type="InterPro" id="IPR053169">
    <property type="entry name" value="MUG_Protein"/>
</dbReference>
<protein>
    <submittedName>
        <fullName evidence="2">Endo-1,4-beta-xylanase A</fullName>
    </submittedName>
</protein>
<keyword evidence="3" id="KW-1185">Reference proteome</keyword>
<dbReference type="KEGG" id="abas:ACPOL_2963"/>
<dbReference type="InterPro" id="IPR008928">
    <property type="entry name" value="6-hairpin_glycosidase_sf"/>
</dbReference>
<dbReference type="PANTHER" id="PTHR47791">
    <property type="entry name" value="MEIOTICALLY UP-REGULATED GENE 191 PROTEIN"/>
    <property type="match status" value="1"/>
</dbReference>
<dbReference type="InterPro" id="IPR000772">
    <property type="entry name" value="Ricin_B_lectin"/>
</dbReference>
<dbReference type="Pfam" id="PF03663">
    <property type="entry name" value="Glyco_hydro_76"/>
    <property type="match status" value="1"/>
</dbReference>
<gene>
    <name evidence="2" type="ORF">ACPOL_2963</name>
</gene>
<dbReference type="InterPro" id="IPR035992">
    <property type="entry name" value="Ricin_B-like_lectins"/>
</dbReference>
<feature type="domain" description="Ricin B lectin" evidence="1">
    <location>
        <begin position="398"/>
        <end position="541"/>
    </location>
</feature>
<dbReference type="AlphaFoldDB" id="A0A2Z5G0X4"/>
<accession>A0A2Z5G0X4</accession>
<dbReference type="Gene3D" id="2.80.10.50">
    <property type="match status" value="3"/>
</dbReference>
<dbReference type="InterPro" id="IPR005198">
    <property type="entry name" value="Glyco_hydro_76"/>
</dbReference>
<dbReference type="SMART" id="SM00458">
    <property type="entry name" value="RICIN"/>
    <property type="match status" value="2"/>
</dbReference>
<keyword evidence="2" id="KW-0119">Carbohydrate metabolism</keyword>
<dbReference type="Pfam" id="PF14200">
    <property type="entry name" value="RicinB_lectin_2"/>
    <property type="match status" value="3"/>
</dbReference>
<dbReference type="GO" id="GO:0016798">
    <property type="term" value="F:hydrolase activity, acting on glycosyl bonds"/>
    <property type="evidence" value="ECO:0007669"/>
    <property type="project" value="UniProtKB-KW"/>
</dbReference>
<organism evidence="2 3">
    <name type="scientific">Acidisarcina polymorpha</name>
    <dbReference type="NCBI Taxonomy" id="2211140"/>
    <lineage>
        <taxon>Bacteria</taxon>
        <taxon>Pseudomonadati</taxon>
        <taxon>Acidobacteriota</taxon>
        <taxon>Terriglobia</taxon>
        <taxon>Terriglobales</taxon>
        <taxon>Acidobacteriaceae</taxon>
        <taxon>Acidisarcina</taxon>
    </lineage>
</organism>
<sequence length="688" mass="74570">MAAYNAGFLVQANGQTFYTNGYQQGTVADVEGGWTGDQDLYVLEDRYEYTHNINDLNLINAALTSMLTSPSWLGNGGYITEDYEPAGVTPSNPCTANCPDGWNDDIGWTTALYARGYLYTGNQAYLTEAEKGWTFVMDGRPGDSNGGGWNSQYGGITETNFDQGNCQVSNSNFVYAGVWLYEATGNTTYLNGAEAIYAWERKYLVNTTGSTINNSQGTWLPWQVMGCTSDPQGDVSTYANDNVFDNGGVIYAATELYRVTGNQQYYNDALGIINHVYGEYNPTANPPQPLSTDNPISNTANYNNQYMPQNYVFTRALSNFLTVASGWWSSPYATWELNNALDAWNIRNSQDLMWNTWNQQTPVLNTPTSGEQEPGAMDVSSGDAIWQQFPPPTMNLAGTYEIQNVNSGLALNVSGASTANGAEVIQYPFSSGQNNSLWTLVPTSGGYYHINNVNSGMVLNVSAGGPGGSGINGAAIIQWSAQGMIPGNDQWMPVQNSDGTFSFYNLYSKQALDVPGASTASTTQLDQWFANGTPAQKFNLIQPSLNLSGTYEIRNANSGLAVNVFGGSTSNGAEIIQWPFSGGATNAEWRFVSASPGYYRIQNVNSGLYLNVTGASTAFGAPIVQWSTSETNNDQWRIVQNSNGTYSFYNAYSTEALDVPGASTTSGTQLDQYGENGTPAQQFNLISQ</sequence>